<dbReference type="OrthoDB" id="650636at2"/>
<evidence type="ECO:0000256" key="6">
    <source>
        <dbReference type="SAM" id="Phobius"/>
    </source>
</evidence>
<dbReference type="PANTHER" id="PTHR30250">
    <property type="entry name" value="PST FAMILY PREDICTED COLANIC ACID TRANSPORTER"/>
    <property type="match status" value="1"/>
</dbReference>
<dbReference type="CDD" id="cd13128">
    <property type="entry name" value="MATE_Wzx_like"/>
    <property type="match status" value="1"/>
</dbReference>
<proteinExistence type="predicted"/>
<feature type="transmembrane region" description="Helical" evidence="6">
    <location>
        <begin position="21"/>
        <end position="39"/>
    </location>
</feature>
<feature type="transmembrane region" description="Helical" evidence="6">
    <location>
        <begin position="365"/>
        <end position="385"/>
    </location>
</feature>
<reference evidence="7 8" key="1">
    <citation type="submission" date="2019-03" db="EMBL/GenBank/DDBJ databases">
        <title>Genomic Encyclopedia of Archaeal and Bacterial Type Strains, Phase II (KMG-II): from individual species to whole genera.</title>
        <authorList>
            <person name="Goeker M."/>
        </authorList>
    </citation>
    <scope>NUCLEOTIDE SEQUENCE [LARGE SCALE GENOMIC DNA]</scope>
    <source>
        <strain evidence="7 8">DSM 19035</strain>
    </source>
</reference>
<feature type="transmembrane region" description="Helical" evidence="6">
    <location>
        <begin position="83"/>
        <end position="110"/>
    </location>
</feature>
<evidence type="ECO:0000313" key="7">
    <source>
        <dbReference type="EMBL" id="TDQ12004.1"/>
    </source>
</evidence>
<sequence length="443" mass="49872">MKSQNDHYWIKSGIINIAQNFSGTLINLVTFVVLVRLLSKNDYGVWGIYLQTIMILEVIRSGLIQSALIKFMAGSDKKEHSDIFSATLTISGAITIVCILLNFIFAGSLSRLLKAPEMEPMFYVYNIVFFFSGILSQFNCIEQANFKYTGIFVSGLVRQAILCIFICIVYFFKLNTTLMSLVYVQIVAVIVSMMISWFYVKKFIQLSYSFSKHWIKKILHYGKYAFATSVSSILSGTIDQWMLAGLISPAASGTFNIAIRVVNLIDIPTNAVATIVFPQSAKRIETGGKEAIKYLYEKSVGTILAMVIPVIIFIYIFDGYIIDILAGNKYADSVPILNITLLYCVLNPFGRQFGVIIDSIGKTRITFIIVIVNTIVILTLNYILIRKYGVIGSAYATLVANIFGFTIAQIVLWRELRVNALNSFVYAYKFYPEFINKYILKKG</sequence>
<comment type="caution">
    <text evidence="7">The sequence shown here is derived from an EMBL/GenBank/DDBJ whole genome shotgun (WGS) entry which is preliminary data.</text>
</comment>
<feature type="transmembrane region" description="Helical" evidence="6">
    <location>
        <begin position="391"/>
        <end position="413"/>
    </location>
</feature>
<evidence type="ECO:0000256" key="1">
    <source>
        <dbReference type="ARBA" id="ARBA00004651"/>
    </source>
</evidence>
<gene>
    <name evidence="7" type="ORF">ATK78_1134</name>
</gene>
<dbReference type="InterPro" id="IPR050833">
    <property type="entry name" value="Poly_Biosynth_Transport"/>
</dbReference>
<feature type="transmembrane region" description="Helical" evidence="6">
    <location>
        <begin position="148"/>
        <end position="172"/>
    </location>
</feature>
<keyword evidence="5 6" id="KW-0472">Membrane</keyword>
<dbReference type="Pfam" id="PF13440">
    <property type="entry name" value="Polysacc_synt_3"/>
    <property type="match status" value="1"/>
</dbReference>
<name>A0A4R6SZD6_9SPHI</name>
<evidence type="ECO:0000313" key="8">
    <source>
        <dbReference type="Proteomes" id="UP000295620"/>
    </source>
</evidence>
<dbReference type="Proteomes" id="UP000295620">
    <property type="component" value="Unassembled WGS sequence"/>
</dbReference>
<accession>A0A4R6SZD6</accession>
<feature type="transmembrane region" description="Helical" evidence="6">
    <location>
        <begin position="221"/>
        <end position="238"/>
    </location>
</feature>
<evidence type="ECO:0000256" key="5">
    <source>
        <dbReference type="ARBA" id="ARBA00023136"/>
    </source>
</evidence>
<keyword evidence="4 6" id="KW-1133">Transmembrane helix</keyword>
<organism evidence="7 8">
    <name type="scientific">Pedobacter metabolipauper</name>
    <dbReference type="NCBI Taxonomy" id="425513"/>
    <lineage>
        <taxon>Bacteria</taxon>
        <taxon>Pseudomonadati</taxon>
        <taxon>Bacteroidota</taxon>
        <taxon>Sphingobacteriia</taxon>
        <taxon>Sphingobacteriales</taxon>
        <taxon>Sphingobacteriaceae</taxon>
        <taxon>Pedobacter</taxon>
    </lineage>
</organism>
<feature type="transmembrane region" description="Helical" evidence="6">
    <location>
        <begin position="258"/>
        <end position="278"/>
    </location>
</feature>
<dbReference type="EMBL" id="SNYC01000003">
    <property type="protein sequence ID" value="TDQ12004.1"/>
    <property type="molecule type" value="Genomic_DNA"/>
</dbReference>
<protein>
    <submittedName>
        <fullName evidence="7">O-antigen/teichoic acid export membrane protein</fullName>
    </submittedName>
</protein>
<dbReference type="PANTHER" id="PTHR30250:SF11">
    <property type="entry name" value="O-ANTIGEN TRANSPORTER-RELATED"/>
    <property type="match status" value="1"/>
</dbReference>
<feature type="transmembrane region" description="Helical" evidence="6">
    <location>
        <begin position="178"/>
        <end position="200"/>
    </location>
</feature>
<evidence type="ECO:0000256" key="2">
    <source>
        <dbReference type="ARBA" id="ARBA00022475"/>
    </source>
</evidence>
<comment type="subcellular location">
    <subcellularLocation>
        <location evidence="1">Cell membrane</location>
        <topology evidence="1">Multi-pass membrane protein</topology>
    </subcellularLocation>
</comment>
<evidence type="ECO:0000256" key="4">
    <source>
        <dbReference type="ARBA" id="ARBA00022989"/>
    </source>
</evidence>
<feature type="transmembrane region" description="Helical" evidence="6">
    <location>
        <begin position="122"/>
        <end position="141"/>
    </location>
</feature>
<dbReference type="AlphaFoldDB" id="A0A4R6SZD6"/>
<keyword evidence="3 6" id="KW-0812">Transmembrane</keyword>
<dbReference type="RefSeq" id="WP_133575031.1">
    <property type="nucleotide sequence ID" value="NZ_SNYC01000003.1"/>
</dbReference>
<evidence type="ECO:0000256" key="3">
    <source>
        <dbReference type="ARBA" id="ARBA00022692"/>
    </source>
</evidence>
<dbReference type="GO" id="GO:0005886">
    <property type="term" value="C:plasma membrane"/>
    <property type="evidence" value="ECO:0007669"/>
    <property type="project" value="UniProtKB-SubCell"/>
</dbReference>
<keyword evidence="2" id="KW-1003">Cell membrane</keyword>
<keyword evidence="8" id="KW-1185">Reference proteome</keyword>
<feature type="transmembrane region" description="Helical" evidence="6">
    <location>
        <begin position="299"/>
        <end position="322"/>
    </location>
</feature>
<feature type="transmembrane region" description="Helical" evidence="6">
    <location>
        <begin position="45"/>
        <end position="63"/>
    </location>
</feature>